<dbReference type="Proteomes" id="UP000279760">
    <property type="component" value="Chromosome 2"/>
</dbReference>
<feature type="DNA-binding region" description="H-T-H motif" evidence="4">
    <location>
        <begin position="29"/>
        <end position="48"/>
    </location>
</feature>
<dbReference type="PANTHER" id="PTHR47506">
    <property type="entry name" value="TRANSCRIPTIONAL REGULATORY PROTEIN"/>
    <property type="match status" value="1"/>
</dbReference>
<proteinExistence type="predicted"/>
<dbReference type="InterPro" id="IPR036271">
    <property type="entry name" value="Tet_transcr_reg_TetR-rel_C_sf"/>
</dbReference>
<dbReference type="AlphaFoldDB" id="A0A3G4VIH9"/>
<evidence type="ECO:0000256" key="2">
    <source>
        <dbReference type="ARBA" id="ARBA00023125"/>
    </source>
</evidence>
<protein>
    <submittedName>
        <fullName evidence="6">TetR/AcrR family transcriptional regulator</fullName>
    </submittedName>
</protein>
<dbReference type="EMBL" id="CP033578">
    <property type="protein sequence ID" value="AYV24009.1"/>
    <property type="molecule type" value="Genomic_DNA"/>
</dbReference>
<organism evidence="6 7">
    <name type="scientific">Vibrio mediterranei</name>
    <dbReference type="NCBI Taxonomy" id="689"/>
    <lineage>
        <taxon>Bacteria</taxon>
        <taxon>Pseudomonadati</taxon>
        <taxon>Pseudomonadota</taxon>
        <taxon>Gammaproteobacteria</taxon>
        <taxon>Vibrionales</taxon>
        <taxon>Vibrionaceae</taxon>
        <taxon>Vibrio</taxon>
    </lineage>
</organism>
<evidence type="ECO:0000256" key="4">
    <source>
        <dbReference type="PROSITE-ProRule" id="PRU00335"/>
    </source>
</evidence>
<dbReference type="PROSITE" id="PS50977">
    <property type="entry name" value="HTH_TETR_2"/>
    <property type="match status" value="1"/>
</dbReference>
<keyword evidence="1" id="KW-0805">Transcription regulation</keyword>
<dbReference type="InterPro" id="IPR001647">
    <property type="entry name" value="HTH_TetR"/>
</dbReference>
<gene>
    <name evidence="6" type="ORF">ECB94_22325</name>
</gene>
<dbReference type="Gene3D" id="1.10.10.60">
    <property type="entry name" value="Homeodomain-like"/>
    <property type="match status" value="1"/>
</dbReference>
<evidence type="ECO:0000313" key="7">
    <source>
        <dbReference type="Proteomes" id="UP000279760"/>
    </source>
</evidence>
<evidence type="ECO:0000313" key="6">
    <source>
        <dbReference type="EMBL" id="AYV24009.1"/>
    </source>
</evidence>
<keyword evidence="2 4" id="KW-0238">DNA-binding</keyword>
<dbReference type="InterPro" id="IPR009057">
    <property type="entry name" value="Homeodomain-like_sf"/>
</dbReference>
<evidence type="ECO:0000256" key="3">
    <source>
        <dbReference type="ARBA" id="ARBA00023163"/>
    </source>
</evidence>
<dbReference type="SUPFAM" id="SSF46689">
    <property type="entry name" value="Homeodomain-like"/>
    <property type="match status" value="1"/>
</dbReference>
<dbReference type="PANTHER" id="PTHR47506:SF8">
    <property type="entry name" value="REPRESSOR OF PUTATIVE XENOBIOTIC REDUCTASE TETR FAMILY-RELATED"/>
    <property type="match status" value="1"/>
</dbReference>
<feature type="domain" description="HTH tetR-type" evidence="5">
    <location>
        <begin position="6"/>
        <end position="66"/>
    </location>
</feature>
<reference evidence="6 7" key="1">
    <citation type="submission" date="2018-11" db="EMBL/GenBank/DDBJ databases">
        <title>Complete Genome Sequence of Vbrio mediterranei 117-T6: a Potential Pathogen Bacteria Isolated from the Conchocelis of Pyropia.</title>
        <authorList>
            <person name="Liu Q."/>
        </authorList>
    </citation>
    <scope>NUCLEOTIDE SEQUENCE [LARGE SCALE GENOMIC DNA]</scope>
    <source>
        <strain evidence="6 7">117-T6</strain>
    </source>
</reference>
<evidence type="ECO:0000256" key="1">
    <source>
        <dbReference type="ARBA" id="ARBA00023015"/>
    </source>
</evidence>
<dbReference type="Pfam" id="PF16925">
    <property type="entry name" value="TetR_C_13"/>
    <property type="match status" value="1"/>
</dbReference>
<keyword evidence="3" id="KW-0804">Transcription</keyword>
<evidence type="ECO:0000259" key="5">
    <source>
        <dbReference type="PROSITE" id="PS50977"/>
    </source>
</evidence>
<dbReference type="Pfam" id="PF00440">
    <property type="entry name" value="TetR_N"/>
    <property type="match status" value="1"/>
</dbReference>
<dbReference type="InterPro" id="IPR011075">
    <property type="entry name" value="TetR_C"/>
</dbReference>
<accession>A0A3G4VIH9</accession>
<dbReference type="Gene3D" id="1.10.357.10">
    <property type="entry name" value="Tetracycline Repressor, domain 2"/>
    <property type="match status" value="1"/>
</dbReference>
<dbReference type="SUPFAM" id="SSF48498">
    <property type="entry name" value="Tetracyclin repressor-like, C-terminal domain"/>
    <property type="match status" value="1"/>
</dbReference>
<dbReference type="GO" id="GO:0003677">
    <property type="term" value="F:DNA binding"/>
    <property type="evidence" value="ECO:0007669"/>
    <property type="project" value="UniProtKB-UniRule"/>
</dbReference>
<sequence>MAKPAKFNRSEVIHKAMLLYWEKGFHATSMRCLQDAIDMRPGSIYAEFGSKEGLFKAAIEHYSTQGQARLDDLVKQFSSPLQGLKAFILQSVQPCSVDNPNAMCMLAKTVAELTEENEELLELARYSLRKNEAKFAEIIAEAQSLGEVNQELSPMRLAQHLQIQIMGIKTYIHATDCSQAQTRALVEELLSGYMFRVK</sequence>
<name>A0A3G4VIH9_9VIBR</name>
<dbReference type="RefSeq" id="WP_124941722.1">
    <property type="nucleotide sequence ID" value="NZ_CP033578.1"/>
</dbReference>